<keyword evidence="3 11" id="KW-0812">Transmembrane</keyword>
<name>A0A9W3BRJ3_RAPSA</name>
<keyword evidence="7 11" id="KW-0472">Membrane</keyword>
<evidence type="ECO:0000256" key="5">
    <source>
        <dbReference type="ARBA" id="ARBA00022737"/>
    </source>
</evidence>
<proteinExistence type="predicted"/>
<dbReference type="OrthoDB" id="1113885at2759"/>
<evidence type="ECO:0000256" key="1">
    <source>
        <dbReference type="ARBA" id="ARBA00004167"/>
    </source>
</evidence>
<evidence type="ECO:0000256" key="7">
    <source>
        <dbReference type="ARBA" id="ARBA00023136"/>
    </source>
</evidence>
<dbReference type="AlphaFoldDB" id="A0A9W3BRJ3"/>
<dbReference type="InterPro" id="IPR001611">
    <property type="entry name" value="Leu-rich_rpt"/>
</dbReference>
<evidence type="ECO:0000256" key="4">
    <source>
        <dbReference type="ARBA" id="ARBA00022729"/>
    </source>
</evidence>
<feature type="transmembrane region" description="Helical" evidence="11">
    <location>
        <begin position="84"/>
        <end position="113"/>
    </location>
</feature>
<dbReference type="RefSeq" id="XP_056841852.1">
    <property type="nucleotide sequence ID" value="XM_056985872.1"/>
</dbReference>
<dbReference type="KEGG" id="rsz:130494985"/>
<feature type="region of interest" description="Disordered" evidence="10">
    <location>
        <begin position="1"/>
        <end position="26"/>
    </location>
</feature>
<evidence type="ECO:0000256" key="10">
    <source>
        <dbReference type="SAM" id="MobiDB-lite"/>
    </source>
</evidence>
<dbReference type="SUPFAM" id="SSF52058">
    <property type="entry name" value="L domain-like"/>
    <property type="match status" value="1"/>
</dbReference>
<evidence type="ECO:0000256" key="9">
    <source>
        <dbReference type="ARBA" id="ARBA00023180"/>
    </source>
</evidence>
<feature type="transmembrane region" description="Helical" evidence="11">
    <location>
        <begin position="254"/>
        <end position="276"/>
    </location>
</feature>
<dbReference type="PANTHER" id="PTHR47986">
    <property type="entry name" value="OSJNBA0070M12.3 PROTEIN"/>
    <property type="match status" value="1"/>
</dbReference>
<keyword evidence="9" id="KW-0325">Glycoprotein</keyword>
<dbReference type="Gene3D" id="3.80.10.10">
    <property type="entry name" value="Ribonuclease Inhibitor"/>
    <property type="match status" value="1"/>
</dbReference>
<evidence type="ECO:0000313" key="13">
    <source>
        <dbReference type="RefSeq" id="XP_056841852.1"/>
    </source>
</evidence>
<comment type="subcellular location">
    <subcellularLocation>
        <location evidence="1">Membrane</location>
        <topology evidence="1">Single-pass membrane protein</topology>
    </subcellularLocation>
</comment>
<sequence>MDDQRRPGSPHNQSPPPCQAHHGNNTAIDGHNEADRLFKRARVDAIGVHCNDLPSLLPVSPPPPLSPSYNRSTTRSRDVIFDLYAYYIQLCAGLLMRSLYFYYVLCFCIFSVAKALSSSQSSTLFAIMSDFGYHPLLADTWKGNNPCEDKWFGILCDVEGVKYIFLMSMNLTGTISPRFADLTSLHGIDLSDNLLTGTIPHELIKMKLRVLDVSYNQLHGKISRFGALVLATDGNQGIVMASIVRVPLESVVGFFFGILVLGFLFIGGAGVLFYLAKKVNHHI</sequence>
<dbReference type="InterPro" id="IPR052422">
    <property type="entry name" value="Auxin_Ser/Thr_Kinase"/>
</dbReference>
<dbReference type="Pfam" id="PF00560">
    <property type="entry name" value="LRR_1"/>
    <property type="match status" value="2"/>
</dbReference>
<dbReference type="GO" id="GO:0016020">
    <property type="term" value="C:membrane"/>
    <property type="evidence" value="ECO:0007669"/>
    <property type="project" value="UniProtKB-SubCell"/>
</dbReference>
<evidence type="ECO:0000256" key="3">
    <source>
        <dbReference type="ARBA" id="ARBA00022692"/>
    </source>
</evidence>
<keyword evidence="4" id="KW-0732">Signal</keyword>
<reference evidence="12" key="1">
    <citation type="journal article" date="2019" name="Database">
        <title>The radish genome database (RadishGD): an integrated information resource for radish genomics.</title>
        <authorList>
            <person name="Yu H.J."/>
            <person name="Baek S."/>
            <person name="Lee Y.J."/>
            <person name="Cho A."/>
            <person name="Mun J.H."/>
        </authorList>
    </citation>
    <scope>NUCLEOTIDE SEQUENCE [LARGE SCALE GENOMIC DNA]</scope>
    <source>
        <strain evidence="12">cv. WK10039</strain>
    </source>
</reference>
<dbReference type="KEGG" id="rsz:108858839"/>
<dbReference type="GeneID" id="108858839"/>
<protein>
    <submittedName>
        <fullName evidence="13 14">Receptor-like kinase TMK2</fullName>
    </submittedName>
</protein>
<organism evidence="12 14">
    <name type="scientific">Raphanus sativus</name>
    <name type="common">Radish</name>
    <name type="synonym">Raphanus raphanistrum var. sativus</name>
    <dbReference type="NCBI Taxonomy" id="3726"/>
    <lineage>
        <taxon>Eukaryota</taxon>
        <taxon>Viridiplantae</taxon>
        <taxon>Streptophyta</taxon>
        <taxon>Embryophyta</taxon>
        <taxon>Tracheophyta</taxon>
        <taxon>Spermatophyta</taxon>
        <taxon>Magnoliopsida</taxon>
        <taxon>eudicotyledons</taxon>
        <taxon>Gunneridae</taxon>
        <taxon>Pentapetalae</taxon>
        <taxon>rosids</taxon>
        <taxon>malvids</taxon>
        <taxon>Brassicales</taxon>
        <taxon>Brassicaceae</taxon>
        <taxon>Brassiceae</taxon>
        <taxon>Raphanus</taxon>
    </lineage>
</organism>
<evidence type="ECO:0000313" key="14">
    <source>
        <dbReference type="RefSeq" id="XP_056841853.1"/>
    </source>
</evidence>
<keyword evidence="6 11" id="KW-1133">Transmembrane helix</keyword>
<dbReference type="Proteomes" id="UP000504610">
    <property type="component" value="Chromosome 5"/>
</dbReference>
<evidence type="ECO:0000313" key="12">
    <source>
        <dbReference type="Proteomes" id="UP000504610"/>
    </source>
</evidence>
<keyword evidence="2" id="KW-0433">Leucine-rich repeat</keyword>
<dbReference type="FunFam" id="3.80.10.10:FF:000129">
    <property type="entry name" value="Leucine-rich repeat receptor-like kinase"/>
    <property type="match status" value="1"/>
</dbReference>
<dbReference type="InterPro" id="IPR032675">
    <property type="entry name" value="LRR_dom_sf"/>
</dbReference>
<keyword evidence="12" id="KW-1185">Reference proteome</keyword>
<evidence type="ECO:0000256" key="11">
    <source>
        <dbReference type="SAM" id="Phobius"/>
    </source>
</evidence>
<evidence type="ECO:0000256" key="2">
    <source>
        <dbReference type="ARBA" id="ARBA00022614"/>
    </source>
</evidence>
<dbReference type="RefSeq" id="XP_056841853.1">
    <property type="nucleotide sequence ID" value="XM_056985873.1"/>
</dbReference>
<evidence type="ECO:0000256" key="6">
    <source>
        <dbReference type="ARBA" id="ARBA00022989"/>
    </source>
</evidence>
<reference evidence="13 14" key="2">
    <citation type="submission" date="2025-04" db="UniProtKB">
        <authorList>
            <consortium name="RefSeq"/>
        </authorList>
    </citation>
    <scope>IDENTIFICATION</scope>
    <source>
        <tissue evidence="13 14">Leaf</tissue>
    </source>
</reference>
<keyword evidence="8" id="KW-0675">Receptor</keyword>
<gene>
    <name evidence="14" type="primary">LOC108858839</name>
    <name evidence="13" type="synonym">LOC130494985</name>
</gene>
<dbReference type="PANTHER" id="PTHR47986:SF1">
    <property type="entry name" value="OS04G0685900 PROTEIN"/>
    <property type="match status" value="1"/>
</dbReference>
<accession>A0A9W3BRJ3</accession>
<evidence type="ECO:0000256" key="8">
    <source>
        <dbReference type="ARBA" id="ARBA00023170"/>
    </source>
</evidence>
<keyword evidence="5" id="KW-0677">Repeat</keyword>